<gene>
    <name evidence="1" type="ORF">Pla108_02110</name>
</gene>
<name>A0A5C6AIQ8_9BACT</name>
<dbReference type="Proteomes" id="UP000317421">
    <property type="component" value="Unassembled WGS sequence"/>
</dbReference>
<reference evidence="1 2" key="1">
    <citation type="submission" date="2019-02" db="EMBL/GenBank/DDBJ databases">
        <title>Deep-cultivation of Planctomycetes and their phenomic and genomic characterization uncovers novel biology.</title>
        <authorList>
            <person name="Wiegand S."/>
            <person name="Jogler M."/>
            <person name="Boedeker C."/>
            <person name="Pinto D."/>
            <person name="Vollmers J."/>
            <person name="Rivas-Marin E."/>
            <person name="Kohn T."/>
            <person name="Peeters S.H."/>
            <person name="Heuer A."/>
            <person name="Rast P."/>
            <person name="Oberbeckmann S."/>
            <person name="Bunk B."/>
            <person name="Jeske O."/>
            <person name="Meyerdierks A."/>
            <person name="Storesund J.E."/>
            <person name="Kallscheuer N."/>
            <person name="Luecker S."/>
            <person name="Lage O.M."/>
            <person name="Pohl T."/>
            <person name="Merkel B.J."/>
            <person name="Hornburger P."/>
            <person name="Mueller R.-W."/>
            <person name="Bruemmer F."/>
            <person name="Labrenz M."/>
            <person name="Spormann A.M."/>
            <person name="Op Den Camp H."/>
            <person name="Overmann J."/>
            <person name="Amann R."/>
            <person name="Jetten M.S.M."/>
            <person name="Mascher T."/>
            <person name="Medema M.H."/>
            <person name="Devos D.P."/>
            <person name="Kaster A.-K."/>
            <person name="Ovreas L."/>
            <person name="Rohde M."/>
            <person name="Galperin M.Y."/>
            <person name="Jogler C."/>
        </authorList>
    </citation>
    <scope>NUCLEOTIDE SEQUENCE [LARGE SCALE GENOMIC DNA]</scope>
    <source>
        <strain evidence="1 2">Pla108</strain>
    </source>
</reference>
<dbReference type="EMBL" id="SJPR01000001">
    <property type="protein sequence ID" value="TWT99276.1"/>
    <property type="molecule type" value="Genomic_DNA"/>
</dbReference>
<sequence length="130" mass="15042">MDIDHERCLHWFLESITWEGGLQLSIGRAVWEPEDAQVEGRMIFVFDDVQSFAFVDGACLSRYSDVGDYQPLFCELPHDRQSTHLPDHKIFEDHLDKPFRRFRLTAGDDSIEVLVRDGLPPRIAWTPATP</sequence>
<proteinExistence type="predicted"/>
<evidence type="ECO:0000313" key="2">
    <source>
        <dbReference type="Proteomes" id="UP000317421"/>
    </source>
</evidence>
<comment type="caution">
    <text evidence="1">The sequence shown here is derived from an EMBL/GenBank/DDBJ whole genome shotgun (WGS) entry which is preliminary data.</text>
</comment>
<accession>A0A5C6AIQ8</accession>
<evidence type="ECO:0000313" key="1">
    <source>
        <dbReference type="EMBL" id="TWT99276.1"/>
    </source>
</evidence>
<protein>
    <submittedName>
        <fullName evidence="1">Uncharacterized protein</fullName>
    </submittedName>
</protein>
<keyword evidence="2" id="KW-1185">Reference proteome</keyword>
<dbReference type="AlphaFoldDB" id="A0A5C6AIQ8"/>
<organism evidence="1 2">
    <name type="scientific">Botrimarina colliarenosi</name>
    <dbReference type="NCBI Taxonomy" id="2528001"/>
    <lineage>
        <taxon>Bacteria</taxon>
        <taxon>Pseudomonadati</taxon>
        <taxon>Planctomycetota</taxon>
        <taxon>Planctomycetia</taxon>
        <taxon>Pirellulales</taxon>
        <taxon>Lacipirellulaceae</taxon>
        <taxon>Botrimarina</taxon>
    </lineage>
</organism>